<accession>A0A5N7KKX3</accession>
<evidence type="ECO:0000256" key="8">
    <source>
        <dbReference type="ARBA" id="ARBA00022927"/>
    </source>
</evidence>
<keyword evidence="6 10" id="KW-0732">Signal</keyword>
<comment type="function">
    <text evidence="10">Participates in the translocation of lipoproteins from the inner membrane to the outer membrane. Only forms a complex with a lipoprotein if the residue after the N-terminal Cys is not an aspartate (The Asp acts as a targeting signal to indicate that the lipoprotein should stay in the inner membrane).</text>
</comment>
<evidence type="ECO:0000256" key="4">
    <source>
        <dbReference type="ARBA" id="ARBA00014035"/>
    </source>
</evidence>
<keyword evidence="7 10" id="KW-0574">Periplasm</keyword>
<evidence type="ECO:0000256" key="6">
    <source>
        <dbReference type="ARBA" id="ARBA00022729"/>
    </source>
</evidence>
<dbReference type="NCBIfam" id="TIGR00547">
    <property type="entry name" value="lolA"/>
    <property type="match status" value="1"/>
</dbReference>
<evidence type="ECO:0000313" key="11">
    <source>
        <dbReference type="EMBL" id="MPR02798.1"/>
    </source>
</evidence>
<comment type="caution">
    <text evidence="11">The sequence shown here is derived from an EMBL/GenBank/DDBJ whole genome shotgun (WGS) entry which is preliminary data.</text>
</comment>
<dbReference type="InterPro" id="IPR018323">
    <property type="entry name" value="OM_lipoprot_carrier_LolA_Pbac"/>
</dbReference>
<dbReference type="EMBL" id="VUAZ01000065">
    <property type="protein sequence ID" value="MPR02798.1"/>
    <property type="molecule type" value="Genomic_DNA"/>
</dbReference>
<dbReference type="Gene3D" id="2.50.20.10">
    <property type="entry name" value="Lipoprotein localisation LolA/LolB/LppX"/>
    <property type="match status" value="1"/>
</dbReference>
<dbReference type="InterPro" id="IPR029046">
    <property type="entry name" value="LolA/LolB/LppX"/>
</dbReference>
<comment type="similarity">
    <text evidence="2 10">Belongs to the LolA family.</text>
</comment>
<dbReference type="CDD" id="cd16325">
    <property type="entry name" value="LolA"/>
    <property type="match status" value="1"/>
</dbReference>
<comment type="subunit">
    <text evidence="3 10">Monomer.</text>
</comment>
<name>A0A5N7KKX3_9PSED</name>
<dbReference type="InterPro" id="IPR004564">
    <property type="entry name" value="OM_lipoprot_carrier_LolA-like"/>
</dbReference>
<evidence type="ECO:0000256" key="3">
    <source>
        <dbReference type="ARBA" id="ARBA00011245"/>
    </source>
</evidence>
<feature type="signal peptide" evidence="10">
    <location>
        <begin position="1"/>
        <end position="21"/>
    </location>
</feature>
<dbReference type="RefSeq" id="WP_152746687.1">
    <property type="nucleotide sequence ID" value="NZ_VUAZ01000065.1"/>
</dbReference>
<evidence type="ECO:0000256" key="2">
    <source>
        <dbReference type="ARBA" id="ARBA00007615"/>
    </source>
</evidence>
<dbReference type="PANTHER" id="PTHR35869">
    <property type="entry name" value="OUTER-MEMBRANE LIPOPROTEIN CARRIER PROTEIN"/>
    <property type="match status" value="1"/>
</dbReference>
<comment type="subcellular location">
    <subcellularLocation>
        <location evidence="1 10">Periplasm</location>
    </subcellularLocation>
</comment>
<evidence type="ECO:0000256" key="10">
    <source>
        <dbReference type="HAMAP-Rule" id="MF_00240"/>
    </source>
</evidence>
<keyword evidence="9 10" id="KW-0143">Chaperone</keyword>
<dbReference type="PANTHER" id="PTHR35869:SF1">
    <property type="entry name" value="OUTER-MEMBRANE LIPOPROTEIN CARRIER PROTEIN"/>
    <property type="match status" value="1"/>
</dbReference>
<reference evidence="11 12" key="1">
    <citation type="journal article" date="2020" name="Int. J. Syst. Evol. Microbiol.">
        <title>Pseudomonas kitaguniensis sp. nov., a pathogen causing bacterial rot of Welsh onion in Japan.</title>
        <authorList>
            <person name="Sawada H."/>
            <person name="Fujikawa T."/>
            <person name="Nishiwaki Y."/>
            <person name="Horita H."/>
        </authorList>
    </citation>
    <scope>NUCLEOTIDE SEQUENCE [LARGE SCALE GENOMIC DNA]</scope>
    <source>
        <strain evidence="11 12">MAFF 212408</strain>
    </source>
</reference>
<evidence type="ECO:0000256" key="1">
    <source>
        <dbReference type="ARBA" id="ARBA00004418"/>
    </source>
</evidence>
<evidence type="ECO:0000256" key="5">
    <source>
        <dbReference type="ARBA" id="ARBA00022448"/>
    </source>
</evidence>
<keyword evidence="5 10" id="KW-0813">Transport</keyword>
<dbReference type="SUPFAM" id="SSF89392">
    <property type="entry name" value="Prokaryotic lipoproteins and lipoprotein localization factors"/>
    <property type="match status" value="1"/>
</dbReference>
<gene>
    <name evidence="10 11" type="primary">lolA</name>
    <name evidence="11" type="ORF">F0169_12400</name>
</gene>
<dbReference type="Proteomes" id="UP000326112">
    <property type="component" value="Unassembled WGS sequence"/>
</dbReference>
<keyword evidence="8 10" id="KW-0653">Protein transport</keyword>
<keyword evidence="11" id="KW-0449">Lipoprotein</keyword>
<protein>
    <recommendedName>
        <fullName evidence="4 10">Outer-membrane lipoprotein carrier protein</fullName>
    </recommendedName>
</protein>
<evidence type="ECO:0000313" key="12">
    <source>
        <dbReference type="Proteomes" id="UP000326112"/>
    </source>
</evidence>
<sequence length="207" mass="22520" precursor="true">MRLIRMLLLPVLALTAVSAHADPASVASLTNLLDKSKTLTARFTQMTLDGGGTQLQQTAGEMAVQRPGLFFWKTDAPNEQTIVSDGQKVTLWDPDLEQATIKKLDPRLNQTPALLLSGDVSKISDSFEITSKQTSNVIEFVLKPKSKDTLFDSLQLSFGNGVINNMRLIDSVGQRTDILFSGVQANGVVDASKFKFVIPKGADVIQE</sequence>
<dbReference type="Pfam" id="PF03548">
    <property type="entry name" value="LolA"/>
    <property type="match status" value="1"/>
</dbReference>
<dbReference type="HAMAP" id="MF_00240">
    <property type="entry name" value="LolA"/>
    <property type="match status" value="1"/>
</dbReference>
<reference evidence="11 12" key="2">
    <citation type="journal article" date="2023" name="Plant Pathol.">
        <title>Dismantling and reorganizing Pseudomonas marginalis sensu#lato.</title>
        <authorList>
            <person name="Sawada H."/>
            <person name="Fujikawa T."/>
            <person name="Satou M."/>
        </authorList>
    </citation>
    <scope>NUCLEOTIDE SEQUENCE [LARGE SCALE GENOMIC DNA]</scope>
    <source>
        <strain evidence="11 12">MAFF 212408</strain>
    </source>
</reference>
<proteinExistence type="inferred from homology"/>
<evidence type="ECO:0000256" key="7">
    <source>
        <dbReference type="ARBA" id="ARBA00022764"/>
    </source>
</evidence>
<keyword evidence="12" id="KW-1185">Reference proteome</keyword>
<organism evidence="11 12">
    <name type="scientific">Pseudomonas kitaguniensis</name>
    <dbReference type="NCBI Taxonomy" id="2607908"/>
    <lineage>
        <taxon>Bacteria</taxon>
        <taxon>Pseudomonadati</taxon>
        <taxon>Pseudomonadota</taxon>
        <taxon>Gammaproteobacteria</taxon>
        <taxon>Pseudomonadales</taxon>
        <taxon>Pseudomonadaceae</taxon>
        <taxon>Pseudomonas</taxon>
    </lineage>
</organism>
<feature type="chain" id="PRO_5044900563" description="Outer-membrane lipoprotein carrier protein" evidence="10">
    <location>
        <begin position="22"/>
        <end position="207"/>
    </location>
</feature>
<evidence type="ECO:0000256" key="9">
    <source>
        <dbReference type="ARBA" id="ARBA00023186"/>
    </source>
</evidence>